<dbReference type="GO" id="GO:0008137">
    <property type="term" value="F:NADH dehydrogenase (ubiquinone) activity"/>
    <property type="evidence" value="ECO:0007669"/>
    <property type="project" value="InterPro"/>
</dbReference>
<comment type="caution">
    <text evidence="24">The sequence shown here is derived from an EMBL/GenBank/DDBJ whole genome shotgun (WGS) entry which is preliminary data.</text>
</comment>
<evidence type="ECO:0000256" key="19">
    <source>
        <dbReference type="ARBA" id="ARBA00047726"/>
    </source>
</evidence>
<evidence type="ECO:0000256" key="10">
    <source>
        <dbReference type="ARBA" id="ARBA00022857"/>
    </source>
</evidence>
<keyword evidence="16 22" id="KW-0472">Membrane</keyword>
<keyword evidence="15" id="KW-0793">Thylakoid</keyword>
<evidence type="ECO:0000256" key="6">
    <source>
        <dbReference type="ARBA" id="ARBA00022448"/>
    </source>
</evidence>
<evidence type="ECO:0000256" key="18">
    <source>
        <dbReference type="ARBA" id="ARBA00031649"/>
    </source>
</evidence>
<dbReference type="InterPro" id="IPR003945">
    <property type="entry name" value="NU5C-like"/>
</dbReference>
<dbReference type="GO" id="GO:0009535">
    <property type="term" value="C:chloroplast thylakoid membrane"/>
    <property type="evidence" value="ECO:0007669"/>
    <property type="project" value="UniProtKB-SubCell"/>
</dbReference>
<dbReference type="AlphaFoldDB" id="A0AAE1QN17"/>
<keyword evidence="10" id="KW-0521">NADP</keyword>
<protein>
    <recommendedName>
        <fullName evidence="5">NAD(P)H-quinone oxidoreductase subunit 5, chloroplastic</fullName>
    </recommendedName>
    <alternativeName>
        <fullName evidence="18">NAD(P)H dehydrogenase subunit 5</fullName>
    </alternativeName>
    <alternativeName>
        <fullName evidence="17">NADH-plastoquinone oxidoreductase subunit 5</fullName>
    </alternativeName>
</protein>
<feature type="domain" description="NADH:ubiquinone/plastoquinone oxidoreductase chloroplast chain 5 C-terminal" evidence="23">
    <location>
        <begin position="1"/>
        <end position="170"/>
    </location>
</feature>
<keyword evidence="9" id="KW-0874">Quinone</keyword>
<feature type="region of interest" description="Disordered" evidence="21">
    <location>
        <begin position="199"/>
        <end position="223"/>
    </location>
</feature>
<evidence type="ECO:0000256" key="13">
    <source>
        <dbReference type="ARBA" id="ARBA00022989"/>
    </source>
</evidence>
<dbReference type="AntiFam" id="ANF00005">
    <property type="entry name" value="Antisense to 23S rRNA"/>
</dbReference>
<evidence type="ECO:0000256" key="2">
    <source>
        <dbReference type="ARBA" id="ARBA00004454"/>
    </source>
</evidence>
<keyword evidence="8 22" id="KW-0812">Transmembrane</keyword>
<evidence type="ECO:0000256" key="17">
    <source>
        <dbReference type="ARBA" id="ARBA00029876"/>
    </source>
</evidence>
<evidence type="ECO:0000256" key="9">
    <source>
        <dbReference type="ARBA" id="ARBA00022719"/>
    </source>
</evidence>
<keyword evidence="14" id="KW-0520">NAD</keyword>
<evidence type="ECO:0000259" key="23">
    <source>
        <dbReference type="Pfam" id="PF01010"/>
    </source>
</evidence>
<keyword evidence="12" id="KW-1278">Translocase</keyword>
<dbReference type="GO" id="GO:0015990">
    <property type="term" value="P:electron transport coupled proton transport"/>
    <property type="evidence" value="ECO:0007669"/>
    <property type="project" value="TreeGrafter"/>
</dbReference>
<dbReference type="GO" id="GO:0042773">
    <property type="term" value="P:ATP synthesis coupled electron transport"/>
    <property type="evidence" value="ECO:0007669"/>
    <property type="project" value="InterPro"/>
</dbReference>
<evidence type="ECO:0000256" key="7">
    <source>
        <dbReference type="ARBA" id="ARBA00022528"/>
    </source>
</evidence>
<comment type="catalytic activity">
    <reaction evidence="19">
        <text>a plastoquinone + NADPH + (n+1) H(+)(in) = a plastoquinol + NADP(+) + n H(+)(out)</text>
        <dbReference type="Rhea" id="RHEA:42612"/>
        <dbReference type="Rhea" id="RHEA-COMP:9561"/>
        <dbReference type="Rhea" id="RHEA-COMP:9562"/>
        <dbReference type="ChEBI" id="CHEBI:15378"/>
        <dbReference type="ChEBI" id="CHEBI:17757"/>
        <dbReference type="ChEBI" id="CHEBI:57783"/>
        <dbReference type="ChEBI" id="CHEBI:58349"/>
        <dbReference type="ChEBI" id="CHEBI:62192"/>
    </reaction>
</comment>
<dbReference type="PRINTS" id="PR01435">
    <property type="entry name" value="NPOXDRDTASE5"/>
</dbReference>
<evidence type="ECO:0000256" key="3">
    <source>
        <dbReference type="ARBA" id="ARBA00008200"/>
    </source>
</evidence>
<keyword evidence="13 22" id="KW-1133">Transmembrane helix</keyword>
<evidence type="ECO:0000256" key="15">
    <source>
        <dbReference type="ARBA" id="ARBA00023078"/>
    </source>
</evidence>
<dbReference type="PANTHER" id="PTHR42829">
    <property type="entry name" value="NADH-UBIQUINONE OXIDOREDUCTASE CHAIN 5"/>
    <property type="match status" value="1"/>
</dbReference>
<dbReference type="Proteomes" id="UP001291623">
    <property type="component" value="Unassembled WGS sequence"/>
</dbReference>
<evidence type="ECO:0000256" key="22">
    <source>
        <dbReference type="SAM" id="Phobius"/>
    </source>
</evidence>
<evidence type="ECO:0000256" key="11">
    <source>
        <dbReference type="ARBA" id="ARBA00022957"/>
    </source>
</evidence>
<organism evidence="24 25">
    <name type="scientific">Anisodus tanguticus</name>
    <dbReference type="NCBI Taxonomy" id="243964"/>
    <lineage>
        <taxon>Eukaryota</taxon>
        <taxon>Viridiplantae</taxon>
        <taxon>Streptophyta</taxon>
        <taxon>Embryophyta</taxon>
        <taxon>Tracheophyta</taxon>
        <taxon>Spermatophyta</taxon>
        <taxon>Magnoliopsida</taxon>
        <taxon>eudicotyledons</taxon>
        <taxon>Gunneridae</taxon>
        <taxon>Pentapetalae</taxon>
        <taxon>asterids</taxon>
        <taxon>lamiids</taxon>
        <taxon>Solanales</taxon>
        <taxon>Solanaceae</taxon>
        <taxon>Solanoideae</taxon>
        <taxon>Hyoscyameae</taxon>
        <taxon>Anisodus</taxon>
    </lineage>
</organism>
<dbReference type="Gene3D" id="1.20.5.2700">
    <property type="match status" value="1"/>
</dbReference>
<dbReference type="EMBL" id="JAVYJV010000115">
    <property type="protein sequence ID" value="KAK4336590.1"/>
    <property type="molecule type" value="Genomic_DNA"/>
</dbReference>
<reference evidence="24" key="1">
    <citation type="submission" date="2023-12" db="EMBL/GenBank/DDBJ databases">
        <title>Genome assembly of Anisodus tanguticus.</title>
        <authorList>
            <person name="Wang Y.-J."/>
        </authorList>
    </citation>
    <scope>NUCLEOTIDE SEQUENCE</scope>
    <source>
        <strain evidence="24">KB-2021</strain>
        <tissue evidence="24">Leaf</tissue>
    </source>
</reference>
<dbReference type="PANTHER" id="PTHR42829:SF2">
    <property type="entry name" value="NADH-UBIQUINONE OXIDOREDUCTASE CHAIN 5"/>
    <property type="match status" value="1"/>
</dbReference>
<dbReference type="InterPro" id="IPR002128">
    <property type="entry name" value="NADH_UbQ_OxRdtase_chlpt_su5_C"/>
</dbReference>
<keyword evidence="7" id="KW-0934">Plastid</keyword>
<evidence type="ECO:0000313" key="24">
    <source>
        <dbReference type="EMBL" id="KAK4336590.1"/>
    </source>
</evidence>
<evidence type="ECO:0000256" key="5">
    <source>
        <dbReference type="ARBA" id="ARBA00018648"/>
    </source>
</evidence>
<keyword evidence="11" id="KW-0618">Plastoquinone</keyword>
<accession>A0AAE1QN17</accession>
<keyword evidence="25" id="KW-1185">Reference proteome</keyword>
<evidence type="ECO:0000256" key="4">
    <source>
        <dbReference type="ARBA" id="ARBA00011199"/>
    </source>
</evidence>
<feature type="compositionally biased region" description="Basic and acidic residues" evidence="21">
    <location>
        <begin position="203"/>
        <end position="214"/>
    </location>
</feature>
<evidence type="ECO:0000256" key="8">
    <source>
        <dbReference type="ARBA" id="ARBA00022692"/>
    </source>
</evidence>
<gene>
    <name evidence="24" type="ORF">RND71_043919</name>
</gene>
<evidence type="ECO:0000256" key="12">
    <source>
        <dbReference type="ARBA" id="ARBA00022967"/>
    </source>
</evidence>
<comment type="subcellular location">
    <subcellularLocation>
        <location evidence="2">Plastid</location>
        <location evidence="2">Chloroplast thylakoid membrane</location>
        <topology evidence="2">Multi-pass membrane protein</topology>
    </subcellularLocation>
</comment>
<dbReference type="GO" id="GO:0003954">
    <property type="term" value="F:NADH dehydrogenase activity"/>
    <property type="evidence" value="ECO:0007669"/>
    <property type="project" value="TreeGrafter"/>
</dbReference>
<dbReference type="GO" id="GO:0048038">
    <property type="term" value="F:quinone binding"/>
    <property type="evidence" value="ECO:0007669"/>
    <property type="project" value="UniProtKB-KW"/>
</dbReference>
<name>A0AAE1QN17_9SOLA</name>
<dbReference type="Pfam" id="PF01010">
    <property type="entry name" value="Proton_antipo_C"/>
    <property type="match status" value="1"/>
</dbReference>
<evidence type="ECO:0000256" key="14">
    <source>
        <dbReference type="ARBA" id="ARBA00023027"/>
    </source>
</evidence>
<evidence type="ECO:0000313" key="25">
    <source>
        <dbReference type="Proteomes" id="UP001291623"/>
    </source>
</evidence>
<proteinExistence type="inferred from homology"/>
<comment type="similarity">
    <text evidence="3">Belongs to the complex I subunit 5 family.</text>
</comment>
<comment type="subunit">
    <text evidence="4">NDH is composed of at least 16 different subunits, 5 of which are encoded in the nucleus.</text>
</comment>
<evidence type="ECO:0000256" key="16">
    <source>
        <dbReference type="ARBA" id="ARBA00023136"/>
    </source>
</evidence>
<evidence type="ECO:0000256" key="21">
    <source>
        <dbReference type="SAM" id="MobiDB-lite"/>
    </source>
</evidence>
<evidence type="ECO:0000256" key="20">
    <source>
        <dbReference type="ARBA" id="ARBA00048026"/>
    </source>
</evidence>
<evidence type="ECO:0000256" key="1">
    <source>
        <dbReference type="ARBA" id="ARBA00004059"/>
    </source>
</evidence>
<comment type="function">
    <text evidence="1">NDH shuttles electrons from NAD(P)H:plastoquinone, via FMN and iron-sulfur (Fe-S) centers, to quinones in the photosynthetic chain and possibly in a chloroplast respiratory chain. The immediate electron acceptor for the enzyme in this species is believed to be plastoquinone. Couples the redox reaction to proton translocation, and thus conserves the redox energy in a proton gradient.</text>
</comment>
<keyword evidence="7" id="KW-0150">Chloroplast</keyword>
<keyword evidence="6" id="KW-0813">Transport</keyword>
<comment type="catalytic activity">
    <reaction evidence="20">
        <text>a plastoquinone + NADH + (n+1) H(+)(in) = a plastoquinol + NAD(+) + n H(+)(out)</text>
        <dbReference type="Rhea" id="RHEA:42608"/>
        <dbReference type="Rhea" id="RHEA-COMP:9561"/>
        <dbReference type="Rhea" id="RHEA-COMP:9562"/>
        <dbReference type="ChEBI" id="CHEBI:15378"/>
        <dbReference type="ChEBI" id="CHEBI:17757"/>
        <dbReference type="ChEBI" id="CHEBI:57540"/>
        <dbReference type="ChEBI" id="CHEBI:57945"/>
        <dbReference type="ChEBI" id="CHEBI:62192"/>
    </reaction>
</comment>
<sequence length="261" mass="29724">MTRPFMTIARFEHKTVYSYPYESDNTILFPIFVLGLFTLFVGSIGIPFNQEGVNLDILSKWLAPSINLLHQKSNNSMDWNEFLKDAVLSVSIAYFGIFIASFLYKPIYSSLKNFELINSFVKKGPKRILWDKIINGIYDWSYNRAYIDAFYTRFFVGGIRGLAEFTHFFDRRVIDGMTNGVGVISFIVGEGKGPLNALTPTPDMDRTVSRRSEPSSRTALMGEQPNPWNILQPQVAKSRHRGAKPSRRCELLGKISLLSLE</sequence>
<feature type="transmembrane region" description="Helical" evidence="22">
    <location>
        <begin position="27"/>
        <end position="48"/>
    </location>
</feature>
<feature type="transmembrane region" description="Helical" evidence="22">
    <location>
        <begin position="86"/>
        <end position="104"/>
    </location>
</feature>